<name>A0AAV2NED0_9HYME</name>
<evidence type="ECO:0000313" key="3">
    <source>
        <dbReference type="Proteomes" id="UP001497644"/>
    </source>
</evidence>
<dbReference type="AlphaFoldDB" id="A0AAV2NED0"/>
<proteinExistence type="predicted"/>
<evidence type="ECO:0000313" key="2">
    <source>
        <dbReference type="EMBL" id="CAL1677819.1"/>
    </source>
</evidence>
<dbReference type="EMBL" id="OZ034836">
    <property type="protein sequence ID" value="CAL1677819.1"/>
    <property type="molecule type" value="Genomic_DNA"/>
</dbReference>
<feature type="region of interest" description="Disordered" evidence="1">
    <location>
        <begin position="39"/>
        <end position="67"/>
    </location>
</feature>
<organism evidence="2 3">
    <name type="scientific">Lasius platythorax</name>
    <dbReference type="NCBI Taxonomy" id="488582"/>
    <lineage>
        <taxon>Eukaryota</taxon>
        <taxon>Metazoa</taxon>
        <taxon>Ecdysozoa</taxon>
        <taxon>Arthropoda</taxon>
        <taxon>Hexapoda</taxon>
        <taxon>Insecta</taxon>
        <taxon>Pterygota</taxon>
        <taxon>Neoptera</taxon>
        <taxon>Endopterygota</taxon>
        <taxon>Hymenoptera</taxon>
        <taxon>Apocrita</taxon>
        <taxon>Aculeata</taxon>
        <taxon>Formicoidea</taxon>
        <taxon>Formicidae</taxon>
        <taxon>Formicinae</taxon>
        <taxon>Lasius</taxon>
        <taxon>Lasius</taxon>
    </lineage>
</organism>
<keyword evidence="3" id="KW-1185">Reference proteome</keyword>
<accession>A0AAV2NED0</accession>
<gene>
    <name evidence="2" type="ORF">LPLAT_LOCUS3775</name>
</gene>
<sequence>MAQTPRIEDGRRCEIYGRSASATAAETIVDSDILPGPGYPVREAVSTGSQAGRQEGRKSLGRPVGTQGPCRTHYTRYQIICKFNTLTVRSAQSTSKTIVARWSLRPCKFAQVGCRMK</sequence>
<reference evidence="2" key="1">
    <citation type="submission" date="2024-04" db="EMBL/GenBank/DDBJ databases">
        <authorList>
            <consortium name="Molecular Ecology Group"/>
        </authorList>
    </citation>
    <scope>NUCLEOTIDE SEQUENCE</scope>
</reference>
<evidence type="ECO:0000256" key="1">
    <source>
        <dbReference type="SAM" id="MobiDB-lite"/>
    </source>
</evidence>
<dbReference type="Proteomes" id="UP001497644">
    <property type="component" value="Chromosome 13"/>
</dbReference>
<protein>
    <submittedName>
        <fullName evidence="2">Uncharacterized protein</fullName>
    </submittedName>
</protein>